<protein>
    <submittedName>
        <fullName evidence="1">Uncharacterized protein</fullName>
    </submittedName>
</protein>
<gene>
    <name evidence="1" type="ORF">GLOINDRAFT_35873</name>
</gene>
<proteinExistence type="predicted"/>
<dbReference type="HOGENOM" id="CLU_2905313_0_0_1"/>
<organism evidence="1">
    <name type="scientific">Rhizophagus irregularis (strain DAOM 181602 / DAOM 197198 / MUCL 43194)</name>
    <name type="common">Arbuscular mycorrhizal fungus</name>
    <name type="synonym">Glomus intraradices</name>
    <dbReference type="NCBI Taxonomy" id="747089"/>
    <lineage>
        <taxon>Eukaryota</taxon>
        <taxon>Fungi</taxon>
        <taxon>Fungi incertae sedis</taxon>
        <taxon>Mucoromycota</taxon>
        <taxon>Glomeromycotina</taxon>
        <taxon>Glomeromycetes</taxon>
        <taxon>Glomerales</taxon>
        <taxon>Glomeraceae</taxon>
        <taxon>Rhizophagus</taxon>
    </lineage>
</organism>
<reference evidence="1" key="1">
    <citation type="submission" date="2013-07" db="EMBL/GenBank/DDBJ databases">
        <title>The genome of an arbuscular mycorrhizal fungus provides insights into the evolution of the oldest plant symbiosis.</title>
        <authorList>
            <consortium name="DOE Joint Genome Institute"/>
            <person name="Tisserant E."/>
            <person name="Malbreil M."/>
            <person name="Kuo A."/>
            <person name="Kohler A."/>
            <person name="Symeonidi A."/>
            <person name="Balestrini R."/>
            <person name="Charron P."/>
            <person name="Duensing N."/>
            <person name="Frei-dit-Frey N."/>
            <person name="Gianinazzi-Pearson V."/>
            <person name="Gilbert B."/>
            <person name="Handa Y."/>
            <person name="Hijri M."/>
            <person name="Kaul R."/>
            <person name="Kawaguchi M."/>
            <person name="Krajinski F."/>
            <person name="Lammers P."/>
            <person name="Lapierre D."/>
            <person name="Masclaux F.G."/>
            <person name="Murat C."/>
            <person name="Morin E."/>
            <person name="Ndikumana S."/>
            <person name="Pagni M."/>
            <person name="Petitpierre D."/>
            <person name="Requena N."/>
            <person name="Rosikiewicz P."/>
            <person name="Riley R."/>
            <person name="Saito K."/>
            <person name="San Clemente H."/>
            <person name="Shapiro H."/>
            <person name="van Tuinen D."/>
            <person name="Becard G."/>
            <person name="Bonfante P."/>
            <person name="Paszkowski U."/>
            <person name="Shachar-Hill Y."/>
            <person name="Young J.P."/>
            <person name="Sanders I.R."/>
            <person name="Henrissat B."/>
            <person name="Rensing S.A."/>
            <person name="Grigoriev I.V."/>
            <person name="Corradi N."/>
            <person name="Roux C."/>
            <person name="Martin F."/>
        </authorList>
    </citation>
    <scope>NUCLEOTIDE SEQUENCE</scope>
    <source>
        <strain evidence="1">DAOM 197198</strain>
    </source>
</reference>
<accession>U9TAI6</accession>
<name>U9TAI6_RHIID</name>
<dbReference type="AlphaFoldDB" id="U9TAI6"/>
<dbReference type="EMBL" id="KI293384">
    <property type="protein sequence ID" value="ESA05169.1"/>
    <property type="molecule type" value="Genomic_DNA"/>
</dbReference>
<evidence type="ECO:0000313" key="1">
    <source>
        <dbReference type="EMBL" id="ESA05169.1"/>
    </source>
</evidence>
<sequence>MSDTQFLIVLALPTQNIIHYDVTITPDVPPALNRKIFGEFERISREGPLNGIRPVFDGSFSF</sequence>